<dbReference type="SMART" id="SM00487">
    <property type="entry name" value="DEXDc"/>
    <property type="match status" value="1"/>
</dbReference>
<dbReference type="PROSITE" id="PS51194">
    <property type="entry name" value="HELICASE_CTER"/>
    <property type="match status" value="1"/>
</dbReference>
<dbReference type="InterPro" id="IPR007527">
    <property type="entry name" value="Znf_SWIM"/>
</dbReference>
<keyword evidence="1" id="KW-0378">Hydrolase</keyword>
<dbReference type="Pfam" id="PF04434">
    <property type="entry name" value="SWIM"/>
    <property type="match status" value="1"/>
</dbReference>
<comment type="caution">
    <text evidence="6">The sequence shown here is derived from an EMBL/GenBank/DDBJ whole genome shotgun (WGS) entry which is preliminary data.</text>
</comment>
<dbReference type="SMART" id="SM00490">
    <property type="entry name" value="HELICc"/>
    <property type="match status" value="1"/>
</dbReference>
<evidence type="ECO:0000313" key="7">
    <source>
        <dbReference type="Proteomes" id="UP000475545"/>
    </source>
</evidence>
<dbReference type="PROSITE" id="PS50966">
    <property type="entry name" value="ZF_SWIM"/>
    <property type="match status" value="1"/>
</dbReference>
<evidence type="ECO:0000259" key="4">
    <source>
        <dbReference type="PROSITE" id="PS51192"/>
    </source>
</evidence>
<evidence type="ECO:0000256" key="2">
    <source>
        <dbReference type="PROSITE-ProRule" id="PRU00325"/>
    </source>
</evidence>
<keyword evidence="7" id="KW-1185">Reference proteome</keyword>
<dbReference type="InterPro" id="IPR000330">
    <property type="entry name" value="SNF2_N"/>
</dbReference>
<accession>A0A6L7GMY0</accession>
<feature type="domain" description="Helicase ATP-binding" evidence="4">
    <location>
        <begin position="673"/>
        <end position="835"/>
    </location>
</feature>
<dbReference type="RefSeq" id="WP_160901496.1">
    <property type="nucleotide sequence ID" value="NZ_CP102850.1"/>
</dbReference>
<keyword evidence="6" id="KW-0067">ATP-binding</keyword>
<keyword evidence="6" id="KW-0347">Helicase</keyword>
<reference evidence="6 7" key="1">
    <citation type="submission" date="2019-11" db="EMBL/GenBank/DDBJ databases">
        <title>Gordonia sp. nov., a novel actinobacterium isolated from mangrove soil in Hainan.</title>
        <authorList>
            <person name="Huang X."/>
            <person name="Xie Y."/>
            <person name="Chu X."/>
            <person name="Xiao K."/>
        </authorList>
    </citation>
    <scope>NUCLEOTIDE SEQUENCE [LARGE SCALE GENOMIC DNA]</scope>
    <source>
        <strain evidence="6 7">HNM0687</strain>
    </source>
</reference>
<evidence type="ECO:0000259" key="3">
    <source>
        <dbReference type="PROSITE" id="PS50966"/>
    </source>
</evidence>
<dbReference type="AlphaFoldDB" id="A0A6L7GMY0"/>
<dbReference type="InterPro" id="IPR049730">
    <property type="entry name" value="SNF2/RAD54-like_C"/>
</dbReference>
<feature type="domain" description="Helicase C-terminal" evidence="5">
    <location>
        <begin position="963"/>
        <end position="1118"/>
    </location>
</feature>
<dbReference type="InterPro" id="IPR001650">
    <property type="entry name" value="Helicase_C-like"/>
</dbReference>
<evidence type="ECO:0000256" key="1">
    <source>
        <dbReference type="ARBA" id="ARBA00022801"/>
    </source>
</evidence>
<dbReference type="Pfam" id="PF00176">
    <property type="entry name" value="SNF2-rel_dom"/>
    <property type="match status" value="1"/>
</dbReference>
<dbReference type="CDD" id="cd18012">
    <property type="entry name" value="DEXQc_arch_SWI2_SNF2"/>
    <property type="match status" value="1"/>
</dbReference>
<dbReference type="SUPFAM" id="SSF52540">
    <property type="entry name" value="P-loop containing nucleoside triphosphate hydrolases"/>
    <property type="match status" value="2"/>
</dbReference>
<feature type="domain" description="SWIM-type" evidence="3">
    <location>
        <begin position="59"/>
        <end position="99"/>
    </location>
</feature>
<protein>
    <submittedName>
        <fullName evidence="6">Helicase</fullName>
    </submittedName>
</protein>
<dbReference type="PROSITE" id="PS51192">
    <property type="entry name" value="HELICASE_ATP_BIND_1"/>
    <property type="match status" value="1"/>
</dbReference>
<dbReference type="Pfam" id="PF00271">
    <property type="entry name" value="Helicase_C"/>
    <property type="match status" value="1"/>
</dbReference>
<dbReference type="EMBL" id="WMBR01000002">
    <property type="protein sequence ID" value="MXP21289.1"/>
    <property type="molecule type" value="Genomic_DNA"/>
</dbReference>
<dbReference type="Gene3D" id="3.40.50.10810">
    <property type="entry name" value="Tandem AAA-ATPase domain"/>
    <property type="match status" value="1"/>
</dbReference>
<dbReference type="InterPro" id="IPR027417">
    <property type="entry name" value="P-loop_NTPase"/>
</dbReference>
<dbReference type="PANTHER" id="PTHR10799">
    <property type="entry name" value="SNF2/RAD54 HELICASE FAMILY"/>
    <property type="match status" value="1"/>
</dbReference>
<evidence type="ECO:0000313" key="6">
    <source>
        <dbReference type="EMBL" id="MXP21289.1"/>
    </source>
</evidence>
<dbReference type="GO" id="GO:0016787">
    <property type="term" value="F:hydrolase activity"/>
    <property type="evidence" value="ECO:0007669"/>
    <property type="project" value="UniProtKB-KW"/>
</dbReference>
<dbReference type="GO" id="GO:0008270">
    <property type="term" value="F:zinc ion binding"/>
    <property type="evidence" value="ECO:0007669"/>
    <property type="project" value="UniProtKB-KW"/>
</dbReference>
<dbReference type="InterPro" id="IPR038718">
    <property type="entry name" value="SNF2-like_sf"/>
</dbReference>
<keyword evidence="6" id="KW-0547">Nucleotide-binding</keyword>
<organism evidence="6 7">
    <name type="scientific">Gordonia mangrovi</name>
    <dbReference type="NCBI Taxonomy" id="2665643"/>
    <lineage>
        <taxon>Bacteria</taxon>
        <taxon>Bacillati</taxon>
        <taxon>Actinomycetota</taxon>
        <taxon>Actinomycetes</taxon>
        <taxon>Mycobacteriales</taxon>
        <taxon>Gordoniaceae</taxon>
        <taxon>Gordonia</taxon>
    </lineage>
</organism>
<dbReference type="Gene3D" id="3.40.50.300">
    <property type="entry name" value="P-loop containing nucleotide triphosphate hydrolases"/>
    <property type="match status" value="1"/>
</dbReference>
<dbReference type="GO" id="GO:0005524">
    <property type="term" value="F:ATP binding"/>
    <property type="evidence" value="ECO:0007669"/>
    <property type="project" value="InterPro"/>
</dbReference>
<dbReference type="GO" id="GO:0004386">
    <property type="term" value="F:helicase activity"/>
    <property type="evidence" value="ECO:0007669"/>
    <property type="project" value="UniProtKB-KW"/>
</dbReference>
<dbReference type="Proteomes" id="UP000475545">
    <property type="component" value="Unassembled WGS sequence"/>
</dbReference>
<sequence length="1124" mass="123157">MARFLPLAYTEAELRDEFDAGTVSRGAAYAKQGRVADVRWSGGGLRLLACCAGSDANVYDVEIEFDDVGDAERILVEAFCTCPVEIDCKHAVAVLLLASRQGVPAAGTTPSTPQWRALLGELVAAGDAAPTRRGTAPIGILVEAQGSRRDELTSPTLRLVSPSKTGSWVRTGLTWQSIRPNYREDYYRVTKDHPPEHFHPTHLARVRAIADAAHTVNPYPRGQVLDLDETPPEIWDLLVAAVDAGVVLLAHKSTGASSVALAAGCRASLRITRGDDGLTVGPWLQMDGYEWDGSPVGLFGEPNPHGFYNREGDTLYLGPFQAPASMDAFRELLSLGSITVPDDDAEDFSTDLLPGLSASMAVDVDDDALIAPEVSGPALTLTVRVDDSRRAVTTWTVGYEVNGRQRSFEVDKSAGVRDRQAEAEAWKQIRPQLESAARLCGSWRTQALPHIRQAHRLGEDVGLTADALDSTRDAAIARSESTLLARPYRYTAVETARLCVEVVPDLRDHGVQVEIVGDAPDYRPAQEFPRIDIAADGSRDNDWFGLAITVNIDGTEVPLTDVLRELSHGATHMLLPSGVYFPLDSPELARIAELVAEAKALGEIENGRVRGDTYNATLWEELLALGVVDRELTQWHERLKQLASAQPPQPCPPPAGLKAQLRDYQTAGLDWLYFLWHNRIGGILADDMGLGKTVQTLAVIATAIEEKPDGRFLVVAPTSVISNWAAEAERFVPGLAVATVTATSARAGAPLAEQIGDSQIVITSYALMRLDFDEIGAIEWTGVIFDEAQFVKNHNAKGHQCARRLTAEIKLAITGTPMENNLMELWSLLSLTAPGLFPSPKVFTEYFRKPIESGTEPDRLAVLRRRIRPVMLRRTKDQVASDLPAKQEQVLSVDLTAKHDKIYQTRLTRERQKVLGLLRDYDENRFEIFRSLTMLRQLSLHAGLVDDKHAKVDSAKIDFLAEQIPELIDEGHSALVFSQFTSFLTLIAQRLDEIGIGYSYLDGSMRSAQRATAVKKFTSGKTKVFLISLKAGGFGLNLTEADYCFVCDPWWNPATEAQAVDRAHRIGQTRPVTVYRLVSAGTIEEKVVALQDRKRELFSAVIDDGDLFGSAISAEDIRELLGGQ</sequence>
<keyword evidence="2" id="KW-0863">Zinc-finger</keyword>
<gene>
    <name evidence="6" type="ORF">GIY30_07975</name>
</gene>
<dbReference type="InterPro" id="IPR014001">
    <property type="entry name" value="Helicase_ATP-bd"/>
</dbReference>
<name>A0A6L7GMY0_9ACTN</name>
<keyword evidence="2" id="KW-0862">Zinc</keyword>
<proteinExistence type="predicted"/>
<evidence type="ECO:0000259" key="5">
    <source>
        <dbReference type="PROSITE" id="PS51194"/>
    </source>
</evidence>
<keyword evidence="2" id="KW-0479">Metal-binding</keyword>
<dbReference type="CDD" id="cd18793">
    <property type="entry name" value="SF2_C_SNF"/>
    <property type="match status" value="1"/>
</dbReference>